<accession>A0A3Q9IPR0</accession>
<reference evidence="1 2" key="1">
    <citation type="submission" date="2018-10" db="EMBL/GenBank/DDBJ databases">
        <title>Butyricimonas faecalis sp. nov., isolated from human faeces and emended description of the genus Butyricimonas.</title>
        <authorList>
            <person name="Le Roy T."/>
            <person name="Van der Smissen P."/>
            <person name="Paquot A."/>
            <person name="Delzenne N."/>
            <person name="Muccioli G."/>
            <person name="Collet J.-F."/>
            <person name="Cani P.D."/>
        </authorList>
    </citation>
    <scope>NUCLEOTIDE SEQUENCE [LARGE SCALE GENOMIC DNA]</scope>
    <source>
        <strain evidence="1 2">H184</strain>
    </source>
</reference>
<gene>
    <name evidence="1" type="ORF">D8S85_06390</name>
</gene>
<dbReference type="OrthoDB" id="1075317at2"/>
<proteinExistence type="predicted"/>
<dbReference type="AlphaFoldDB" id="A0A3Q9IPR0"/>
<name>A0A3Q9IPR0_9BACT</name>
<dbReference type="Proteomes" id="UP000270673">
    <property type="component" value="Chromosome"/>
</dbReference>
<dbReference type="RefSeq" id="WP_016212890.1">
    <property type="nucleotide sequence ID" value="NZ_CP032819.1"/>
</dbReference>
<dbReference type="EMBL" id="CP032819">
    <property type="protein sequence ID" value="AZS29220.1"/>
    <property type="molecule type" value="Genomic_DNA"/>
</dbReference>
<evidence type="ECO:0000313" key="1">
    <source>
        <dbReference type="EMBL" id="AZS29220.1"/>
    </source>
</evidence>
<dbReference type="KEGG" id="buy:D8S85_06390"/>
<protein>
    <submittedName>
        <fullName evidence="1">Uncharacterized protein</fullName>
    </submittedName>
</protein>
<organism evidence="1 2">
    <name type="scientific">Butyricimonas faecalis</name>
    <dbReference type="NCBI Taxonomy" id="2093856"/>
    <lineage>
        <taxon>Bacteria</taxon>
        <taxon>Pseudomonadati</taxon>
        <taxon>Bacteroidota</taxon>
        <taxon>Bacteroidia</taxon>
        <taxon>Bacteroidales</taxon>
        <taxon>Odoribacteraceae</taxon>
        <taxon>Butyricimonas</taxon>
    </lineage>
</organism>
<keyword evidence="2" id="KW-1185">Reference proteome</keyword>
<sequence length="145" mass="16369">MNKIESFKYIRPISPGTTSCYSVGDILPIEILWECNGKVYNRKQEKGGLCAILLEHDNVVGVVENPYTGGFNLAYVLNGANQVVWNVSDLFIATYGNLYYGRALHFVDVRVENGILYFFINISNCDFRFSINVKTGEIGQLIETR</sequence>
<evidence type="ECO:0000313" key="2">
    <source>
        <dbReference type="Proteomes" id="UP000270673"/>
    </source>
</evidence>